<dbReference type="Proteomes" id="UP000183788">
    <property type="component" value="Unassembled WGS sequence"/>
</dbReference>
<dbReference type="GO" id="GO:0015562">
    <property type="term" value="F:efflux transmembrane transporter activity"/>
    <property type="evidence" value="ECO:0007669"/>
    <property type="project" value="InterPro"/>
</dbReference>
<dbReference type="Proteomes" id="UP001326715">
    <property type="component" value="Chromosome"/>
</dbReference>
<dbReference type="SUPFAM" id="SSF56954">
    <property type="entry name" value="Outer membrane efflux proteins (OEP)"/>
    <property type="match status" value="1"/>
</dbReference>
<evidence type="ECO:0000256" key="9">
    <source>
        <dbReference type="SAM" id="SignalP"/>
    </source>
</evidence>
<evidence type="ECO:0000313" key="10">
    <source>
        <dbReference type="EMBL" id="SFW88200.1"/>
    </source>
</evidence>
<feature type="chain" id="PRO_5013221876" evidence="9">
    <location>
        <begin position="21"/>
        <end position="463"/>
    </location>
</feature>
<keyword evidence="3" id="KW-0813">Transport</keyword>
<dbReference type="EMBL" id="CP140154">
    <property type="protein sequence ID" value="WQG90563.1"/>
    <property type="molecule type" value="Genomic_DNA"/>
</dbReference>
<dbReference type="Pfam" id="PF02321">
    <property type="entry name" value="OEP"/>
    <property type="match status" value="2"/>
</dbReference>
<feature type="signal peptide" evidence="9">
    <location>
        <begin position="1"/>
        <end position="20"/>
    </location>
</feature>
<evidence type="ECO:0000256" key="5">
    <source>
        <dbReference type="ARBA" id="ARBA00022692"/>
    </source>
</evidence>
<proteinExistence type="inferred from homology"/>
<dbReference type="InterPro" id="IPR051906">
    <property type="entry name" value="TolC-like"/>
</dbReference>
<keyword evidence="4" id="KW-1134">Transmembrane beta strand</keyword>
<comment type="subcellular location">
    <subcellularLocation>
        <location evidence="1">Cell outer membrane</location>
    </subcellularLocation>
</comment>
<accession>A0A1K1SUW7</accession>
<evidence type="ECO:0000313" key="11">
    <source>
        <dbReference type="EMBL" id="WQG90563.1"/>
    </source>
</evidence>
<dbReference type="GO" id="GO:0015288">
    <property type="term" value="F:porin activity"/>
    <property type="evidence" value="ECO:0007669"/>
    <property type="project" value="TreeGrafter"/>
</dbReference>
<dbReference type="InterPro" id="IPR003423">
    <property type="entry name" value="OMP_efflux"/>
</dbReference>
<dbReference type="PANTHER" id="PTHR30026:SF23">
    <property type="entry name" value="TO APRF-PUTATIVE OUTER MEMBRANE EFFLUX PROTEIN OR SECRETED ALKALINE PHOSPHATASE-RELATED"/>
    <property type="match status" value="1"/>
</dbReference>
<dbReference type="GO" id="GO:1990281">
    <property type="term" value="C:efflux pump complex"/>
    <property type="evidence" value="ECO:0007669"/>
    <property type="project" value="TreeGrafter"/>
</dbReference>
<keyword evidence="5" id="KW-0812">Transmembrane</keyword>
<reference evidence="10 12" key="1">
    <citation type="submission" date="2016-11" db="EMBL/GenBank/DDBJ databases">
        <authorList>
            <person name="Jaros S."/>
            <person name="Januszkiewicz K."/>
            <person name="Wedrychowicz H."/>
        </authorList>
    </citation>
    <scope>NUCLEOTIDE SEQUENCE [LARGE SCALE GENOMIC DNA]</scope>
    <source>
        <strain evidence="10 12">DSM 784</strain>
    </source>
</reference>
<dbReference type="AlphaFoldDB" id="A0A1K1SUW7"/>
<evidence type="ECO:0000313" key="12">
    <source>
        <dbReference type="Proteomes" id="UP000183788"/>
    </source>
</evidence>
<evidence type="ECO:0000313" key="13">
    <source>
        <dbReference type="Proteomes" id="UP001326715"/>
    </source>
</evidence>
<comment type="similarity">
    <text evidence="2">Belongs to the outer membrane factor (OMF) (TC 1.B.17) family.</text>
</comment>
<evidence type="ECO:0000256" key="8">
    <source>
        <dbReference type="SAM" id="Coils"/>
    </source>
</evidence>
<evidence type="ECO:0000256" key="7">
    <source>
        <dbReference type="ARBA" id="ARBA00023237"/>
    </source>
</evidence>
<keyword evidence="8" id="KW-0175">Coiled coil</keyword>
<dbReference type="GO" id="GO:0009279">
    <property type="term" value="C:cell outer membrane"/>
    <property type="evidence" value="ECO:0007669"/>
    <property type="project" value="UniProtKB-SubCell"/>
</dbReference>
<name>A0A1K1SUW7_9BACT</name>
<evidence type="ECO:0000256" key="6">
    <source>
        <dbReference type="ARBA" id="ARBA00023136"/>
    </source>
</evidence>
<evidence type="ECO:0000256" key="1">
    <source>
        <dbReference type="ARBA" id="ARBA00004442"/>
    </source>
</evidence>
<gene>
    <name evidence="10" type="ORF">SAMN05661012_06212</name>
    <name evidence="11" type="ORF">SR876_03580</name>
</gene>
<dbReference type="Gene3D" id="1.20.1600.10">
    <property type="entry name" value="Outer membrane efflux proteins (OEP)"/>
    <property type="match status" value="1"/>
</dbReference>
<keyword evidence="7" id="KW-0998">Cell outer membrane</keyword>
<evidence type="ECO:0000256" key="2">
    <source>
        <dbReference type="ARBA" id="ARBA00007613"/>
    </source>
</evidence>
<dbReference type="OrthoDB" id="1271612at2"/>
<protein>
    <submittedName>
        <fullName evidence="10">Outer membrane protein TolC</fullName>
    </submittedName>
    <submittedName>
        <fullName evidence="11">TolC family protein</fullName>
    </submittedName>
</protein>
<evidence type="ECO:0000256" key="4">
    <source>
        <dbReference type="ARBA" id="ARBA00022452"/>
    </source>
</evidence>
<sequence>MKLQNIPVLCLLLYAATGYAAPNDTLPLSLQQLIATAQSHSRQLKLSQAAIDVAKAMSDEAKLSKLPYLNFTADAGYLGNVAVIGLGSMPSGSYEMPHFSNNYGLMASYIVYAGDKLNTGIKLASIEERIAGLNYERANQDVKLVLSGYYLDLYSLLKQRRVYEENIAESKLLQDKIKNRYDAGTALKSDFVRSELLVANMELALLKLNNNIDIINNKLVEMVDLPEHTVIVPEEISGVDHEGMLAGAKAKLPEQERAYPGYENTMPAREPSLPEYQKTAALYNPDLATNRLAISAAEKSFKMVRADRLPSISLFATSNFNRPFIYDLPAIDIYSNLWMAGVRLNYDIGSLYTNKRKSKTAEQRITQARMAATLGEEHVRTTVYEAYKHYRESIDQLTAMKKELALANENYRRVTNSYHQQLMLITDVMDASNARLSAELQLQTAQAHIAFTYYQLLRTTGKL</sequence>
<dbReference type="RefSeq" id="WP_072365921.1">
    <property type="nucleotide sequence ID" value="NZ_CP139972.1"/>
</dbReference>
<evidence type="ECO:0000256" key="3">
    <source>
        <dbReference type="ARBA" id="ARBA00022448"/>
    </source>
</evidence>
<dbReference type="PANTHER" id="PTHR30026">
    <property type="entry name" value="OUTER MEMBRANE PROTEIN TOLC"/>
    <property type="match status" value="1"/>
</dbReference>
<reference evidence="11 13" key="2">
    <citation type="submission" date="2023-11" db="EMBL/GenBank/DDBJ databases">
        <title>MicrobeMod: A computational toolkit for identifying prokaryotic methylation and restriction-modification with nanopore sequencing.</title>
        <authorList>
            <person name="Crits-Christoph A."/>
            <person name="Kang S.C."/>
            <person name="Lee H."/>
            <person name="Ostrov N."/>
        </authorList>
    </citation>
    <scope>NUCLEOTIDE SEQUENCE [LARGE SCALE GENOMIC DNA]</scope>
    <source>
        <strain evidence="11 13">ATCC 23090</strain>
    </source>
</reference>
<dbReference type="EMBL" id="FPIZ01000035">
    <property type="protein sequence ID" value="SFW88200.1"/>
    <property type="molecule type" value="Genomic_DNA"/>
</dbReference>
<keyword evidence="13" id="KW-1185">Reference proteome</keyword>
<dbReference type="STRING" id="1004.SAMN05661012_06212"/>
<keyword evidence="6" id="KW-0472">Membrane</keyword>
<organism evidence="10 12">
    <name type="scientific">Chitinophaga sancti</name>
    <dbReference type="NCBI Taxonomy" id="1004"/>
    <lineage>
        <taxon>Bacteria</taxon>
        <taxon>Pseudomonadati</taxon>
        <taxon>Bacteroidota</taxon>
        <taxon>Chitinophagia</taxon>
        <taxon>Chitinophagales</taxon>
        <taxon>Chitinophagaceae</taxon>
        <taxon>Chitinophaga</taxon>
    </lineage>
</organism>
<keyword evidence="9" id="KW-0732">Signal</keyword>
<feature type="coiled-coil region" evidence="8">
    <location>
        <begin position="390"/>
        <end position="417"/>
    </location>
</feature>